<organism evidence="3 4">
    <name type="scientific">Escherichia coli</name>
    <dbReference type="NCBI Taxonomy" id="562"/>
    <lineage>
        <taxon>Bacteria</taxon>
        <taxon>Pseudomonadati</taxon>
        <taxon>Pseudomonadota</taxon>
        <taxon>Gammaproteobacteria</taxon>
        <taxon>Enterobacterales</taxon>
        <taxon>Enterobacteriaceae</taxon>
        <taxon>Escherichia</taxon>
    </lineage>
</organism>
<accession>A0A376UGD8</accession>
<dbReference type="PANTHER" id="PTHR10996">
    <property type="entry name" value="2-HYDROXYACID DEHYDROGENASE-RELATED"/>
    <property type="match status" value="1"/>
</dbReference>
<dbReference type="AlphaFoldDB" id="A0A376UGD8"/>
<reference evidence="3 4" key="1">
    <citation type="submission" date="2018-06" db="EMBL/GenBank/DDBJ databases">
        <authorList>
            <consortium name="Pathogen Informatics"/>
            <person name="Doyle S."/>
        </authorList>
    </citation>
    <scope>NUCLEOTIDE SEQUENCE [LARGE SCALE GENOMIC DNA]</scope>
    <source>
        <strain evidence="3 4">NCTC8622</strain>
    </source>
</reference>
<sequence length="102" mass="11013">MINAAEKLVAIGCFCIGTNQVDLDAAAKRGIPVFNAPFSNTRSVAELVIGELLLLLRGVPEANAKAPVAWWNKLAAGSFEARGKKLGYHRLRSYWYAIGHSG</sequence>
<protein>
    <submittedName>
        <fullName evidence="3">D-3-phosphoglycerate dehydrogenase</fullName>
        <ecNumber evidence="3">1.1.1.95</ecNumber>
    </submittedName>
</protein>
<evidence type="ECO:0000313" key="4">
    <source>
        <dbReference type="Proteomes" id="UP000254079"/>
    </source>
</evidence>
<proteinExistence type="predicted"/>
<feature type="domain" description="D-isomer specific 2-hydroxyacid dehydrogenase catalytic" evidence="2">
    <location>
        <begin position="1"/>
        <end position="62"/>
    </location>
</feature>
<dbReference type="InterPro" id="IPR006139">
    <property type="entry name" value="D-isomer_2_OHA_DH_cat_dom"/>
</dbReference>
<name>A0A376UGD8_ECOLX</name>
<dbReference type="GO" id="GO:0004617">
    <property type="term" value="F:phosphoglycerate dehydrogenase activity"/>
    <property type="evidence" value="ECO:0007669"/>
    <property type="project" value="UniProtKB-EC"/>
</dbReference>
<dbReference type="PANTHER" id="PTHR10996:SF282">
    <property type="entry name" value="D-3-PHOSPHOGLYCERATE DEHYDROGENASE 1-RELATED"/>
    <property type="match status" value="1"/>
</dbReference>
<dbReference type="Proteomes" id="UP000254079">
    <property type="component" value="Unassembled WGS sequence"/>
</dbReference>
<evidence type="ECO:0000256" key="1">
    <source>
        <dbReference type="ARBA" id="ARBA00023002"/>
    </source>
</evidence>
<evidence type="ECO:0000313" key="3">
    <source>
        <dbReference type="EMBL" id="STI88252.1"/>
    </source>
</evidence>
<keyword evidence="1 3" id="KW-0560">Oxidoreductase</keyword>
<dbReference type="GO" id="GO:0051287">
    <property type="term" value="F:NAD binding"/>
    <property type="evidence" value="ECO:0007669"/>
    <property type="project" value="InterPro"/>
</dbReference>
<evidence type="ECO:0000259" key="2">
    <source>
        <dbReference type="Pfam" id="PF00389"/>
    </source>
</evidence>
<dbReference type="Pfam" id="PF00389">
    <property type="entry name" value="2-Hacid_dh"/>
    <property type="match status" value="1"/>
</dbReference>
<dbReference type="InterPro" id="IPR050223">
    <property type="entry name" value="D-isomer_2-hydroxyacid_DH"/>
</dbReference>
<dbReference type="EMBL" id="UGCP01000002">
    <property type="protein sequence ID" value="STI88252.1"/>
    <property type="molecule type" value="Genomic_DNA"/>
</dbReference>
<gene>
    <name evidence="3" type="primary">serA_3</name>
    <name evidence="3" type="ORF">NCTC8622_07449</name>
</gene>
<dbReference type="EC" id="1.1.1.95" evidence="3"/>
<dbReference type="SUPFAM" id="SSF52283">
    <property type="entry name" value="Formate/glycerate dehydrogenase catalytic domain-like"/>
    <property type="match status" value="1"/>
</dbReference>
<dbReference type="Gene3D" id="3.40.50.720">
    <property type="entry name" value="NAD(P)-binding Rossmann-like Domain"/>
    <property type="match status" value="2"/>
</dbReference>